<feature type="region of interest" description="Disordered" evidence="1">
    <location>
        <begin position="161"/>
        <end position="214"/>
    </location>
</feature>
<keyword evidence="3" id="KW-1185">Reference proteome</keyword>
<name>A0ABR4PNJ2_9HELO</name>
<feature type="compositionally biased region" description="Polar residues" evidence="1">
    <location>
        <begin position="203"/>
        <end position="214"/>
    </location>
</feature>
<gene>
    <name evidence="2" type="ORF">PVAG01_03953</name>
</gene>
<protein>
    <submittedName>
        <fullName evidence="2">Uncharacterized protein</fullName>
    </submittedName>
</protein>
<evidence type="ECO:0000313" key="2">
    <source>
        <dbReference type="EMBL" id="KAL3424672.1"/>
    </source>
</evidence>
<evidence type="ECO:0000256" key="1">
    <source>
        <dbReference type="SAM" id="MobiDB-lite"/>
    </source>
</evidence>
<accession>A0ABR4PNJ2</accession>
<proteinExistence type="predicted"/>
<evidence type="ECO:0000313" key="3">
    <source>
        <dbReference type="Proteomes" id="UP001629113"/>
    </source>
</evidence>
<organism evidence="2 3">
    <name type="scientific">Phlyctema vagabunda</name>
    <dbReference type="NCBI Taxonomy" id="108571"/>
    <lineage>
        <taxon>Eukaryota</taxon>
        <taxon>Fungi</taxon>
        <taxon>Dikarya</taxon>
        <taxon>Ascomycota</taxon>
        <taxon>Pezizomycotina</taxon>
        <taxon>Leotiomycetes</taxon>
        <taxon>Helotiales</taxon>
        <taxon>Dermateaceae</taxon>
        <taxon>Phlyctema</taxon>
    </lineage>
</organism>
<sequence>MNSDAYYYSAESSEADDIDVFGGIELRKTSPALWSDDVLRENLYWARAWRGLEHEGARIFRELQQGASKPSDRPGLAHRLIHGFLALPQPHHTARVRRQVMGNLNQMKYVWAKAQWAIAAKGMEDDERRIEERPDLMWRPGYPHDWYLGEKPCPCGTIGWSSSDTPDTEEDLVSMPPPSALATGLGYQESGDAPSSGDEMSDATISHLSTQMRG</sequence>
<dbReference type="EMBL" id="JBFCZG010000003">
    <property type="protein sequence ID" value="KAL3424672.1"/>
    <property type="molecule type" value="Genomic_DNA"/>
</dbReference>
<comment type="caution">
    <text evidence="2">The sequence shown here is derived from an EMBL/GenBank/DDBJ whole genome shotgun (WGS) entry which is preliminary data.</text>
</comment>
<reference evidence="2 3" key="1">
    <citation type="submission" date="2024-06" db="EMBL/GenBank/DDBJ databases">
        <title>Complete genome of Phlyctema vagabunda strain 19-DSS-EL-015.</title>
        <authorList>
            <person name="Fiorenzani C."/>
        </authorList>
    </citation>
    <scope>NUCLEOTIDE SEQUENCE [LARGE SCALE GENOMIC DNA]</scope>
    <source>
        <strain evidence="2 3">19-DSS-EL-015</strain>
    </source>
</reference>
<dbReference type="Proteomes" id="UP001629113">
    <property type="component" value="Unassembled WGS sequence"/>
</dbReference>